<evidence type="ECO:0000313" key="2">
    <source>
        <dbReference type="Proteomes" id="UP000434172"/>
    </source>
</evidence>
<dbReference type="AlphaFoldDB" id="A0A8H3VYY3"/>
<accession>A0A8H3VYY3</accession>
<keyword evidence="2" id="KW-1185">Reference proteome</keyword>
<reference evidence="1 2" key="1">
    <citation type="submission" date="2019-12" db="EMBL/GenBank/DDBJ databases">
        <title>A genome sequence resource for the geographically widespread anthracnose pathogen Colletotrichum asianum.</title>
        <authorList>
            <person name="Meng Y."/>
        </authorList>
    </citation>
    <scope>NUCLEOTIDE SEQUENCE [LARGE SCALE GENOMIC DNA]</scope>
    <source>
        <strain evidence="1 2">ICMP 18580</strain>
    </source>
</reference>
<dbReference type="EMBL" id="WOWK01000117">
    <property type="protein sequence ID" value="KAF0318028.1"/>
    <property type="molecule type" value="Genomic_DNA"/>
</dbReference>
<evidence type="ECO:0000313" key="1">
    <source>
        <dbReference type="EMBL" id="KAF0318028.1"/>
    </source>
</evidence>
<comment type="caution">
    <text evidence="1">The sequence shown here is derived from an EMBL/GenBank/DDBJ whole genome shotgun (WGS) entry which is preliminary data.</text>
</comment>
<protein>
    <submittedName>
        <fullName evidence="1">Uncharacterized protein</fullName>
    </submittedName>
</protein>
<gene>
    <name evidence="1" type="ORF">GQ607_014725</name>
</gene>
<sequence>MNILVFILRIFLAYLHCELLIKFKTDHLSL</sequence>
<organism evidence="1 2">
    <name type="scientific">Colletotrichum asianum</name>
    <dbReference type="NCBI Taxonomy" id="702518"/>
    <lineage>
        <taxon>Eukaryota</taxon>
        <taxon>Fungi</taxon>
        <taxon>Dikarya</taxon>
        <taxon>Ascomycota</taxon>
        <taxon>Pezizomycotina</taxon>
        <taxon>Sordariomycetes</taxon>
        <taxon>Hypocreomycetidae</taxon>
        <taxon>Glomerellales</taxon>
        <taxon>Glomerellaceae</taxon>
        <taxon>Colletotrichum</taxon>
        <taxon>Colletotrichum gloeosporioides species complex</taxon>
    </lineage>
</organism>
<proteinExistence type="predicted"/>
<name>A0A8H3VYY3_9PEZI</name>
<dbReference type="Proteomes" id="UP000434172">
    <property type="component" value="Unassembled WGS sequence"/>
</dbReference>